<dbReference type="MEROPS" id="M03.A01"/>
<protein>
    <submittedName>
        <fullName evidence="1">Aspartic proteinase</fullName>
    </submittedName>
</protein>
<organism evidence="1">
    <name type="scientific">Malus domestica</name>
    <name type="common">Apple</name>
    <name type="synonym">Pyrus malus</name>
    <dbReference type="NCBI Taxonomy" id="3750"/>
    <lineage>
        <taxon>Eukaryota</taxon>
        <taxon>Viridiplantae</taxon>
        <taxon>Streptophyta</taxon>
        <taxon>Embryophyta</taxon>
        <taxon>Tracheophyta</taxon>
        <taxon>Spermatophyta</taxon>
        <taxon>Magnoliopsida</taxon>
        <taxon>eudicotyledons</taxon>
        <taxon>Gunneridae</taxon>
        <taxon>Pentapetalae</taxon>
        <taxon>rosids</taxon>
        <taxon>fabids</taxon>
        <taxon>Rosales</taxon>
        <taxon>Rosaceae</taxon>
        <taxon>Amygdaloideae</taxon>
        <taxon>Maleae</taxon>
        <taxon>Malus</taxon>
    </lineage>
</organism>
<proteinExistence type="evidence at transcript level"/>
<name>Q6V8S1_MALDO</name>
<feature type="non-terminal residue" evidence="1">
    <location>
        <position position="1"/>
    </location>
</feature>
<sequence length="41" mass="4401">ARFDGVLGLGFQDISVGEATPVWYGSGINFLALIYHKLAFG</sequence>
<evidence type="ECO:0000313" key="1">
    <source>
        <dbReference type="EMBL" id="AAQ54524.1"/>
    </source>
</evidence>
<accession>Q6V8S1</accession>
<reference evidence="1" key="1">
    <citation type="submission" date="2003-07" db="EMBL/GenBank/DDBJ databases">
        <title>Differential gene expression in Malus sp. during fire blight (Erwinia amylovora) infection or after elicitation by acibenzolar-S-methyl.</title>
        <authorList>
            <person name="Venisse J.-S."/>
            <person name="Pontais I."/>
            <person name="Paulin J.-P."/>
            <person name="Brisset M.-N."/>
        </authorList>
    </citation>
    <scope>NUCLEOTIDE SEQUENCE</scope>
    <source>
        <tissue evidence="1">Leaf</tissue>
    </source>
</reference>
<dbReference type="EMBL" id="AY347815">
    <property type="protein sequence ID" value="AAQ54524.1"/>
    <property type="molecule type" value="mRNA"/>
</dbReference>
<dbReference type="AlphaFoldDB" id="Q6V8S1"/>